<reference evidence="1" key="1">
    <citation type="submission" date="2021-01" db="EMBL/GenBank/DDBJ databases">
        <authorList>
            <consortium name="Genoscope - CEA"/>
            <person name="William W."/>
        </authorList>
    </citation>
    <scope>NUCLEOTIDE SEQUENCE</scope>
</reference>
<proteinExistence type="predicted"/>
<evidence type="ECO:0000313" key="1">
    <source>
        <dbReference type="EMBL" id="CAD8112471.1"/>
    </source>
</evidence>
<name>A0A8S1QC73_9CILI</name>
<dbReference type="EMBL" id="CAJJDN010000101">
    <property type="protein sequence ID" value="CAD8112471.1"/>
    <property type="molecule type" value="Genomic_DNA"/>
</dbReference>
<evidence type="ECO:0000313" key="2">
    <source>
        <dbReference type="Proteomes" id="UP000692954"/>
    </source>
</evidence>
<sequence>MDLSLKNKLEPCCGKSKFEKISNNLHYTKILSTLVNLLFHTISKDQCDQFQSLLVIVQSNY</sequence>
<comment type="caution">
    <text evidence="1">The sequence shown here is derived from an EMBL/GenBank/DDBJ whole genome shotgun (WGS) entry which is preliminary data.</text>
</comment>
<gene>
    <name evidence="1" type="ORF">PSON_ATCC_30995.1.T1010011</name>
</gene>
<dbReference type="Proteomes" id="UP000692954">
    <property type="component" value="Unassembled WGS sequence"/>
</dbReference>
<organism evidence="1 2">
    <name type="scientific">Paramecium sonneborni</name>
    <dbReference type="NCBI Taxonomy" id="65129"/>
    <lineage>
        <taxon>Eukaryota</taxon>
        <taxon>Sar</taxon>
        <taxon>Alveolata</taxon>
        <taxon>Ciliophora</taxon>
        <taxon>Intramacronucleata</taxon>
        <taxon>Oligohymenophorea</taxon>
        <taxon>Peniculida</taxon>
        <taxon>Parameciidae</taxon>
        <taxon>Paramecium</taxon>
    </lineage>
</organism>
<accession>A0A8S1QC73</accession>
<dbReference type="AlphaFoldDB" id="A0A8S1QC73"/>
<keyword evidence="2" id="KW-1185">Reference proteome</keyword>
<protein>
    <submittedName>
        <fullName evidence="1">Uncharacterized protein</fullName>
    </submittedName>
</protein>